<dbReference type="GO" id="GO:0030288">
    <property type="term" value="C:outer membrane-bounded periplasmic space"/>
    <property type="evidence" value="ECO:0007669"/>
    <property type="project" value="TreeGrafter"/>
</dbReference>
<keyword evidence="1" id="KW-0378">Hydrolase</keyword>
<organism evidence="3 4">
    <name type="scientific">Desulfosporosinus metallidurans</name>
    <dbReference type="NCBI Taxonomy" id="1888891"/>
    <lineage>
        <taxon>Bacteria</taxon>
        <taxon>Bacillati</taxon>
        <taxon>Bacillota</taxon>
        <taxon>Clostridia</taxon>
        <taxon>Eubacteriales</taxon>
        <taxon>Desulfitobacteriaceae</taxon>
        <taxon>Desulfosporosinus</taxon>
    </lineage>
</organism>
<dbReference type="EMBL" id="MLBF01000009">
    <property type="protein sequence ID" value="OLN32347.1"/>
    <property type="molecule type" value="Genomic_DNA"/>
</dbReference>
<evidence type="ECO:0000259" key="2">
    <source>
        <dbReference type="SMART" id="SM00646"/>
    </source>
</evidence>
<dbReference type="InterPro" id="IPR050695">
    <property type="entry name" value="N-acetylmuramoyl_amidase_3"/>
</dbReference>
<gene>
    <name evidence="3" type="ORF">DSOL_1667</name>
</gene>
<dbReference type="SUPFAM" id="SSF53187">
    <property type="entry name" value="Zn-dependent exopeptidases"/>
    <property type="match status" value="1"/>
</dbReference>
<dbReference type="Proteomes" id="UP000186102">
    <property type="component" value="Unassembled WGS sequence"/>
</dbReference>
<feature type="domain" description="MurNAc-LAA" evidence="2">
    <location>
        <begin position="70"/>
        <end position="177"/>
    </location>
</feature>
<dbReference type="SMART" id="SM00646">
    <property type="entry name" value="Ami_3"/>
    <property type="match status" value="1"/>
</dbReference>
<sequence length="275" mass="29292">MKVCLDPGHGGYDPGAEGNGLREKDITLDVCLKLKPLLEFNGVSTFLTRDGDYAPSHLEGDLNGELRARVDIAERNNVDLFVSVHVNDGGGTGEEILVTALGGRAETAANMVLPYLVQVGQWVNRGVKTQNVLVLKETSMPAILTENGFIDNATDAAQLKDPKFRQILAAAHAQGICNFFGIQYKDGGNNVLEVAVLLFTKEDFWSGSDVAVVNGNCGIFVRAADQSVPKEAMNAKTLIVIGGSTTNHPNEILLSGKSKYDTAAAVGKYLSGATQ</sequence>
<dbReference type="CDD" id="cd02696">
    <property type="entry name" value="MurNAc-LAA"/>
    <property type="match status" value="1"/>
</dbReference>
<evidence type="ECO:0000313" key="4">
    <source>
        <dbReference type="Proteomes" id="UP000186102"/>
    </source>
</evidence>
<dbReference type="Pfam" id="PF01520">
    <property type="entry name" value="Amidase_3"/>
    <property type="match status" value="1"/>
</dbReference>
<dbReference type="PANTHER" id="PTHR30404">
    <property type="entry name" value="N-ACETYLMURAMOYL-L-ALANINE AMIDASE"/>
    <property type="match status" value="1"/>
</dbReference>
<dbReference type="InterPro" id="IPR002508">
    <property type="entry name" value="MurNAc-LAA_cat"/>
</dbReference>
<dbReference type="GO" id="GO:0008745">
    <property type="term" value="F:N-acetylmuramoyl-L-alanine amidase activity"/>
    <property type="evidence" value="ECO:0007669"/>
    <property type="project" value="InterPro"/>
</dbReference>
<evidence type="ECO:0000313" key="3">
    <source>
        <dbReference type="EMBL" id="OLN32347.1"/>
    </source>
</evidence>
<reference evidence="3 4" key="1">
    <citation type="submission" date="2016-09" db="EMBL/GenBank/DDBJ databases">
        <title>Complete genome of Desulfosporosinus sp. OL.</title>
        <authorList>
            <person name="Mardanov A."/>
            <person name="Beletsky A."/>
            <person name="Panova A."/>
            <person name="Karnachuk O."/>
            <person name="Ravin N."/>
        </authorList>
    </citation>
    <scope>NUCLEOTIDE SEQUENCE [LARGE SCALE GENOMIC DNA]</scope>
    <source>
        <strain evidence="3 4">OL</strain>
    </source>
</reference>
<name>A0A1Q8QYD6_9FIRM</name>
<dbReference type="Gene3D" id="3.40.630.40">
    <property type="entry name" value="Zn-dependent exopeptidases"/>
    <property type="match status" value="1"/>
</dbReference>
<dbReference type="AlphaFoldDB" id="A0A1Q8QYD6"/>
<dbReference type="GO" id="GO:0009253">
    <property type="term" value="P:peptidoglycan catabolic process"/>
    <property type="evidence" value="ECO:0007669"/>
    <property type="project" value="InterPro"/>
</dbReference>
<protein>
    <submittedName>
        <fullName evidence="3">N-acetylmuramoyl-L-alanine amidase</fullName>
    </submittedName>
</protein>
<comment type="caution">
    <text evidence="3">The sequence shown here is derived from an EMBL/GenBank/DDBJ whole genome shotgun (WGS) entry which is preliminary data.</text>
</comment>
<evidence type="ECO:0000256" key="1">
    <source>
        <dbReference type="ARBA" id="ARBA00022801"/>
    </source>
</evidence>
<keyword evidence="4" id="KW-1185">Reference proteome</keyword>
<dbReference type="STRING" id="1888891.DSOL_1667"/>
<proteinExistence type="predicted"/>
<dbReference type="PANTHER" id="PTHR30404:SF0">
    <property type="entry name" value="N-ACETYLMURAMOYL-L-ALANINE AMIDASE AMIC"/>
    <property type="match status" value="1"/>
</dbReference>
<dbReference type="RefSeq" id="WP_207649615.1">
    <property type="nucleotide sequence ID" value="NZ_MLBF01000009.1"/>
</dbReference>
<accession>A0A1Q8QYD6</accession>